<comment type="caution">
    <text evidence="3">The sequence shown here is derived from an EMBL/GenBank/DDBJ whole genome shotgun (WGS) entry which is preliminary data.</text>
</comment>
<organism evidence="3 4">
    <name type="scientific">Maribacter luteus</name>
    <dbReference type="NCBI Taxonomy" id="2594478"/>
    <lineage>
        <taxon>Bacteria</taxon>
        <taxon>Pseudomonadati</taxon>
        <taxon>Bacteroidota</taxon>
        <taxon>Flavobacteriia</taxon>
        <taxon>Flavobacteriales</taxon>
        <taxon>Flavobacteriaceae</taxon>
        <taxon>Maribacter</taxon>
    </lineage>
</organism>
<dbReference type="SMART" id="SM00248">
    <property type="entry name" value="ANK"/>
    <property type="match status" value="2"/>
</dbReference>
<dbReference type="PANTHER" id="PTHR24183">
    <property type="entry name" value="FIBRONECTIN TYPE 3 AND ANKYRIN REPEAT DOMAINS PROTEIN 1"/>
    <property type="match status" value="1"/>
</dbReference>
<dbReference type="EMBL" id="WKJH01000002">
    <property type="protein sequence ID" value="MRX63283.1"/>
    <property type="molecule type" value="Genomic_DNA"/>
</dbReference>
<evidence type="ECO:0000313" key="3">
    <source>
        <dbReference type="EMBL" id="MRX63283.1"/>
    </source>
</evidence>
<dbReference type="SUPFAM" id="SSF48403">
    <property type="entry name" value="Ankyrin repeat"/>
    <property type="match status" value="1"/>
</dbReference>
<feature type="signal peptide" evidence="2">
    <location>
        <begin position="1"/>
        <end position="21"/>
    </location>
</feature>
<dbReference type="OrthoDB" id="1374157at2"/>
<keyword evidence="2" id="KW-0732">Signal</keyword>
<protein>
    <submittedName>
        <fullName evidence="3">Ankyrin repeat domain-containing protein</fullName>
    </submittedName>
</protein>
<feature type="chain" id="PRO_5026339069" evidence="2">
    <location>
        <begin position="22"/>
        <end position="128"/>
    </location>
</feature>
<dbReference type="PROSITE" id="PS50297">
    <property type="entry name" value="ANK_REP_REGION"/>
    <property type="match status" value="1"/>
</dbReference>
<dbReference type="Pfam" id="PF12796">
    <property type="entry name" value="Ank_2"/>
    <property type="match status" value="1"/>
</dbReference>
<name>A0A6I2MHJ3_9FLAO</name>
<reference evidence="3 4" key="1">
    <citation type="submission" date="2019-11" db="EMBL/GenBank/DDBJ databases">
        <title>Maribacter lutea sp. nov., a marine bacterium isolated from intertidal sand.</title>
        <authorList>
            <person name="Liu A."/>
        </authorList>
    </citation>
    <scope>NUCLEOTIDE SEQUENCE [LARGE SCALE GENOMIC DNA]</scope>
    <source>
        <strain evidence="3 4">RZ05</strain>
    </source>
</reference>
<dbReference type="PROSITE" id="PS50088">
    <property type="entry name" value="ANK_REPEAT"/>
    <property type="match status" value="1"/>
</dbReference>
<evidence type="ECO:0000313" key="4">
    <source>
        <dbReference type="Proteomes" id="UP000443153"/>
    </source>
</evidence>
<keyword evidence="1" id="KW-0040">ANK repeat</keyword>
<accession>A0A6I2MHJ3</accession>
<dbReference type="InterPro" id="IPR002110">
    <property type="entry name" value="Ankyrin_rpt"/>
</dbReference>
<evidence type="ECO:0000256" key="1">
    <source>
        <dbReference type="PROSITE-ProRule" id="PRU00023"/>
    </source>
</evidence>
<dbReference type="Gene3D" id="1.25.40.20">
    <property type="entry name" value="Ankyrin repeat-containing domain"/>
    <property type="match status" value="1"/>
</dbReference>
<dbReference type="InterPro" id="IPR036770">
    <property type="entry name" value="Ankyrin_rpt-contain_sf"/>
</dbReference>
<gene>
    <name evidence="3" type="ORF">GJ691_03775</name>
</gene>
<proteinExistence type="predicted"/>
<dbReference type="PANTHER" id="PTHR24183:SF1">
    <property type="entry name" value="FIBRONECTIN TYPE 3 AND ANKYRIN REPEAT DOMAINS PROTEIN 1"/>
    <property type="match status" value="1"/>
</dbReference>
<dbReference type="RefSeq" id="WP_154363932.1">
    <property type="nucleotide sequence ID" value="NZ_CANMYZ010000002.1"/>
</dbReference>
<keyword evidence="4" id="KW-1185">Reference proteome</keyword>
<dbReference type="AlphaFoldDB" id="A0A6I2MHJ3"/>
<dbReference type="Proteomes" id="UP000443153">
    <property type="component" value="Unassembled WGS sequence"/>
</dbReference>
<feature type="repeat" description="ANK" evidence="1">
    <location>
        <begin position="72"/>
        <end position="104"/>
    </location>
</feature>
<sequence>MRKSVIAFGILFSVMINTVSANNKPTDNSIRSFNMTTKNVAPISIAVVQNDYKTVEKFLELGSNVEAKSKTMGMTPIMYAARYNNVEMLQLLVANGADFNVKSKMGLKAIQYAELSNATEAVAFLDSL</sequence>
<evidence type="ECO:0000256" key="2">
    <source>
        <dbReference type="SAM" id="SignalP"/>
    </source>
</evidence>